<dbReference type="GO" id="GO:0097171">
    <property type="term" value="P:ADP-L-glycero-beta-D-manno-heptose biosynthetic process"/>
    <property type="evidence" value="ECO:0007669"/>
    <property type="project" value="UniProtKB-UniPathway"/>
</dbReference>
<feature type="binding site" evidence="4">
    <location>
        <position position="92"/>
    </location>
    <ligand>
        <name>NADP(+)</name>
        <dbReference type="ChEBI" id="CHEBI:58349"/>
    </ligand>
</feature>
<evidence type="ECO:0000256" key="2">
    <source>
        <dbReference type="ARBA" id="ARBA00023235"/>
    </source>
</evidence>
<feature type="binding site" evidence="4">
    <location>
        <position position="168"/>
    </location>
    <ligand>
        <name>substrate</name>
    </ligand>
</feature>
<dbReference type="Gene3D" id="3.40.50.720">
    <property type="entry name" value="NAD(P)-binding Rossmann-like Domain"/>
    <property type="match status" value="1"/>
</dbReference>
<comment type="pathway">
    <text evidence="4">Nucleotide-sugar biosynthesis; ADP-L-glycero-beta-D-manno-heptose biosynthesis; ADP-L-glycero-beta-D-manno-heptose from D-glycero-beta-D-manno-heptose 7-phosphate: step 4/4.</text>
</comment>
<feature type="binding site" evidence="4">
    <location>
        <position position="169"/>
    </location>
    <ligand>
        <name>NADP(+)</name>
        <dbReference type="ChEBI" id="CHEBI:58349"/>
    </ligand>
</feature>
<feature type="binding site" evidence="4">
    <location>
        <begin position="11"/>
        <end position="12"/>
    </location>
    <ligand>
        <name>NADP(+)</name>
        <dbReference type="ChEBI" id="CHEBI:58349"/>
    </ligand>
</feature>
<feature type="active site" description="Proton acceptor" evidence="4">
    <location>
        <position position="139"/>
    </location>
</feature>
<dbReference type="PANTHER" id="PTHR43103">
    <property type="entry name" value="NUCLEOSIDE-DIPHOSPHATE-SUGAR EPIMERASE"/>
    <property type="match status" value="1"/>
</dbReference>
<dbReference type="CDD" id="cd05248">
    <property type="entry name" value="ADP_GME_SDR_e"/>
    <property type="match status" value="1"/>
</dbReference>
<comment type="subunit">
    <text evidence="4">Homopentamer.</text>
</comment>
<gene>
    <name evidence="4 6" type="primary">hldD</name>
    <name evidence="6" type="ORF">SUTMEG_00500</name>
</gene>
<evidence type="ECO:0000256" key="3">
    <source>
        <dbReference type="ARBA" id="ARBA00023277"/>
    </source>
</evidence>
<dbReference type="GO" id="GO:0008712">
    <property type="term" value="F:ADP-glyceromanno-heptose 6-epimerase activity"/>
    <property type="evidence" value="ECO:0007669"/>
    <property type="project" value="UniProtKB-UniRule"/>
</dbReference>
<dbReference type="Pfam" id="PF01370">
    <property type="entry name" value="Epimerase"/>
    <property type="match status" value="1"/>
</dbReference>
<feature type="binding site" evidence="4">
    <location>
        <position position="54"/>
    </location>
    <ligand>
        <name>NADP(+)</name>
        <dbReference type="ChEBI" id="CHEBI:58349"/>
    </ligand>
</feature>
<keyword evidence="7" id="KW-1185">Reference proteome</keyword>
<dbReference type="Gene3D" id="3.90.25.10">
    <property type="entry name" value="UDP-galactose 4-epimerase, domain 1"/>
    <property type="match status" value="1"/>
</dbReference>
<dbReference type="NCBIfam" id="TIGR02197">
    <property type="entry name" value="heptose_epim"/>
    <property type="match status" value="1"/>
</dbReference>
<evidence type="ECO:0000256" key="4">
    <source>
        <dbReference type="HAMAP-Rule" id="MF_01601"/>
    </source>
</evidence>
<feature type="binding site" evidence="4">
    <location>
        <begin position="200"/>
        <end position="203"/>
    </location>
    <ligand>
        <name>substrate</name>
    </ligand>
</feature>
<dbReference type="GO" id="GO:0005975">
    <property type="term" value="P:carbohydrate metabolic process"/>
    <property type="evidence" value="ECO:0007669"/>
    <property type="project" value="UniProtKB-UniRule"/>
</dbReference>
<feature type="domain" description="NAD-dependent epimerase/dehydratase" evidence="5">
    <location>
        <begin position="3"/>
        <end position="240"/>
    </location>
</feature>
<dbReference type="EC" id="5.1.3.20" evidence="4"/>
<comment type="function">
    <text evidence="4">Catalyzes the interconversion between ADP-D-glycero-beta-D-manno-heptose and ADP-L-glycero-beta-D-manno-heptose via an epimerization at carbon 6 of the heptose.</text>
</comment>
<dbReference type="InterPro" id="IPR036291">
    <property type="entry name" value="NAD(P)-bd_dom_sf"/>
</dbReference>
<dbReference type="SUPFAM" id="SSF51735">
    <property type="entry name" value="NAD(P)-binding Rossmann-fold domains"/>
    <property type="match status" value="1"/>
</dbReference>
<comment type="domain">
    <text evidence="4">Contains a large N-terminal NADP-binding domain, and a smaller C-terminal substrate-binding domain.</text>
</comment>
<evidence type="ECO:0000313" key="7">
    <source>
        <dbReference type="Proteomes" id="UP000271003"/>
    </source>
</evidence>
<dbReference type="GO" id="GO:0050661">
    <property type="term" value="F:NADP binding"/>
    <property type="evidence" value="ECO:0007669"/>
    <property type="project" value="InterPro"/>
</dbReference>
<feature type="binding site" evidence="4">
    <location>
        <begin position="32"/>
        <end position="33"/>
    </location>
    <ligand>
        <name>NADP(+)</name>
        <dbReference type="ChEBI" id="CHEBI:58349"/>
    </ligand>
</feature>
<dbReference type="UniPathway" id="UPA00356">
    <property type="reaction ID" value="UER00440"/>
</dbReference>
<feature type="binding site" evidence="4">
    <location>
        <position position="186"/>
    </location>
    <ligand>
        <name>substrate</name>
    </ligand>
</feature>
<dbReference type="InterPro" id="IPR011912">
    <property type="entry name" value="Heptose_epim"/>
</dbReference>
<dbReference type="EMBL" id="AP018786">
    <property type="protein sequence ID" value="BBF22159.1"/>
    <property type="molecule type" value="Genomic_DNA"/>
</dbReference>
<sequence length="336" mass="37989">MSILVTGAAGFIGCNNVLALNARGVTDVIAVDNLEKSEKFLNLAKCRISDYFDKRDFIARVRAGTAPKPEAIFHQGACSDTMEQDGVYMMENNYRYTLDLFRWAQELRIPFIYASSAATYGAHTEFVEDVRYEGPLNVYGYSKYLFDQVLRREMDYLRSPVIGLRYFNVYGPHEQHKGRMASVAYHQYFQYRRTGKVKLFEGCLGYANGAQLRDFVYIDDVVNVLMHFLDKPVSGIYNCGTGRAQPFNDVALSVVNSLREAAGKSVFTLEEAVAAGEIEYIPFPEALKGKYQAYTQADLTKLRAAGCDVAFRSVEEGTRDYMHELLKAYPHVEADK</sequence>
<feature type="active site" description="Proton acceptor" evidence="4">
    <location>
        <position position="177"/>
    </location>
</feature>
<dbReference type="Proteomes" id="UP000271003">
    <property type="component" value="Chromosome"/>
</dbReference>
<dbReference type="HAMAP" id="MF_01601">
    <property type="entry name" value="Heptose_epimerase"/>
    <property type="match status" value="1"/>
</dbReference>
<keyword evidence="1 4" id="KW-0521">NADP</keyword>
<dbReference type="PANTHER" id="PTHR43103:SF3">
    <property type="entry name" value="ADP-L-GLYCERO-D-MANNO-HEPTOSE-6-EPIMERASE"/>
    <property type="match status" value="1"/>
</dbReference>
<feature type="binding site" evidence="4">
    <location>
        <position position="291"/>
    </location>
    <ligand>
        <name>substrate</name>
    </ligand>
</feature>
<protein>
    <recommendedName>
        <fullName evidence="4">ADP-L-glycero-D-manno-heptose-6-epimerase</fullName>
        <ecNumber evidence="4">5.1.3.20</ecNumber>
    </recommendedName>
    <alternativeName>
        <fullName evidence="4">ADP-L-glycero-beta-D-manno-heptose-6-epimerase</fullName>
        <shortName evidence="4">ADP-glyceromanno-heptose 6-epimerase</shortName>
        <shortName evidence="4">ADP-hep 6-epimerase</shortName>
        <shortName evidence="4">AGME</shortName>
    </alternativeName>
</protein>
<feature type="binding site" evidence="4">
    <location>
        <begin position="75"/>
        <end position="79"/>
    </location>
    <ligand>
        <name>NADP(+)</name>
        <dbReference type="ChEBI" id="CHEBI:58349"/>
    </ligand>
</feature>
<reference evidence="6 7" key="1">
    <citation type="journal article" date="2018" name="Int. J. Syst. Evol. Microbiol.">
        <title>Mesosutterella multiformis gen. nov., sp. nov., a member of the family Sutterellaceae and Sutterella megalosphaeroides sp. nov., isolated from human faeces.</title>
        <authorList>
            <person name="Sakamoto M."/>
            <person name="Ikeyama N."/>
            <person name="Kunihiro T."/>
            <person name="Iino T."/>
            <person name="Yuki M."/>
            <person name="Ohkuma M."/>
        </authorList>
    </citation>
    <scope>NUCLEOTIDE SEQUENCE [LARGE SCALE GENOMIC DNA]</scope>
    <source>
        <strain evidence="6 7">6FBBBH3</strain>
    </source>
</reference>
<evidence type="ECO:0000256" key="1">
    <source>
        <dbReference type="ARBA" id="ARBA00022857"/>
    </source>
</evidence>
<dbReference type="InterPro" id="IPR001509">
    <property type="entry name" value="Epimerase_deHydtase"/>
</dbReference>
<evidence type="ECO:0000259" key="5">
    <source>
        <dbReference type="Pfam" id="PF01370"/>
    </source>
</evidence>
<feature type="binding site" evidence="4">
    <location>
        <position position="179"/>
    </location>
    <ligand>
        <name>substrate</name>
    </ligand>
</feature>
<feature type="binding site" evidence="4">
    <location>
        <position position="143"/>
    </location>
    <ligand>
        <name>NADP(+)</name>
        <dbReference type="ChEBI" id="CHEBI:58349"/>
    </ligand>
</feature>
<feature type="binding site" evidence="4">
    <location>
        <position position="39"/>
    </location>
    <ligand>
        <name>NADP(+)</name>
        <dbReference type="ChEBI" id="CHEBI:58349"/>
    </ligand>
</feature>
<name>A0A2Z6I711_9BURK</name>
<feature type="binding site" evidence="4">
    <location>
        <position position="213"/>
    </location>
    <ligand>
        <name>substrate</name>
    </ligand>
</feature>
<comment type="similarity">
    <text evidence="4">Belongs to the NAD(P)-dependent epimerase/dehydratase family. HldD subfamily.</text>
</comment>
<dbReference type="OrthoDB" id="9803010at2"/>
<comment type="catalytic activity">
    <reaction evidence="4">
        <text>ADP-D-glycero-beta-D-manno-heptose = ADP-L-glycero-beta-D-manno-heptose</text>
        <dbReference type="Rhea" id="RHEA:17577"/>
        <dbReference type="ChEBI" id="CHEBI:59967"/>
        <dbReference type="ChEBI" id="CHEBI:61506"/>
        <dbReference type="EC" id="5.1.3.20"/>
    </reaction>
</comment>
<proteinExistence type="inferred from homology"/>
<keyword evidence="3 4" id="KW-0119">Carbohydrate metabolism</keyword>
<evidence type="ECO:0000313" key="6">
    <source>
        <dbReference type="EMBL" id="BBF22159.1"/>
    </source>
</evidence>
<dbReference type="AlphaFoldDB" id="A0A2Z6I711"/>
<accession>A0A2Z6I711</accession>
<keyword evidence="2 4" id="KW-0413">Isomerase</keyword>
<comment type="cofactor">
    <cofactor evidence="4">
        <name>NADP(+)</name>
        <dbReference type="ChEBI" id="CHEBI:58349"/>
    </cofactor>
    <text evidence="4">Binds 1 NADP(+) per subunit.</text>
</comment>
<dbReference type="RefSeq" id="WP_120175830.1">
    <property type="nucleotide sequence ID" value="NZ_AP018786.1"/>
</dbReference>
<feature type="binding site" evidence="4">
    <location>
        <position position="177"/>
    </location>
    <ligand>
        <name>NADP(+)</name>
        <dbReference type="ChEBI" id="CHEBI:58349"/>
    </ligand>
</feature>
<dbReference type="KEGG" id="sutt:SUTMEG_00500"/>
<organism evidence="6 7">
    <name type="scientific">Sutterella megalosphaeroides</name>
    <dbReference type="NCBI Taxonomy" id="2494234"/>
    <lineage>
        <taxon>Bacteria</taxon>
        <taxon>Pseudomonadati</taxon>
        <taxon>Pseudomonadota</taxon>
        <taxon>Betaproteobacteria</taxon>
        <taxon>Burkholderiales</taxon>
        <taxon>Sutterellaceae</taxon>
        <taxon>Sutterella</taxon>
    </lineage>
</organism>